<feature type="transmembrane region" description="Helical" evidence="1">
    <location>
        <begin position="178"/>
        <end position="201"/>
    </location>
</feature>
<evidence type="ECO:0000313" key="3">
    <source>
        <dbReference type="Proteomes" id="UP001152173"/>
    </source>
</evidence>
<accession>A0A9X3RD01</accession>
<dbReference type="RefSeq" id="WP_269926424.1">
    <property type="nucleotide sequence ID" value="NZ_JAMKBJ010000006.1"/>
</dbReference>
<feature type="transmembrane region" description="Helical" evidence="1">
    <location>
        <begin position="151"/>
        <end position="172"/>
    </location>
</feature>
<keyword evidence="1" id="KW-1133">Transmembrane helix</keyword>
<keyword evidence="1" id="KW-0472">Membrane</keyword>
<keyword evidence="1" id="KW-0812">Transmembrane</keyword>
<keyword evidence="3" id="KW-1185">Reference proteome</keyword>
<organism evidence="2 3">
    <name type="scientific">Paenisporosarcina quisquiliarum</name>
    <dbReference type="NCBI Taxonomy" id="365346"/>
    <lineage>
        <taxon>Bacteria</taxon>
        <taxon>Bacillati</taxon>
        <taxon>Bacillota</taxon>
        <taxon>Bacilli</taxon>
        <taxon>Bacillales</taxon>
        <taxon>Caryophanaceae</taxon>
        <taxon>Paenisporosarcina</taxon>
    </lineage>
</organism>
<comment type="caution">
    <text evidence="2">The sequence shown here is derived from an EMBL/GenBank/DDBJ whole genome shotgun (WGS) entry which is preliminary data.</text>
</comment>
<reference evidence="2" key="1">
    <citation type="submission" date="2022-05" db="EMBL/GenBank/DDBJ databases">
        <authorList>
            <person name="Colautti A."/>
            <person name="Iacumin L."/>
        </authorList>
    </citation>
    <scope>NUCLEOTIDE SEQUENCE</scope>
    <source>
        <strain evidence="2">SK 55</strain>
    </source>
</reference>
<dbReference type="AlphaFoldDB" id="A0A9X3RD01"/>
<sequence length="228" mass="26722">MNKVMFTVYESYNNIFNDPLKKLTMIFRYIKVTSWKNRLIIASMPASLFICLFLFVTNYYVLSAVTIFTGYLVYTLFDSYLKHDILQNNAIHKFKKNYDEEVAIWIHILEYKLQLSLTDLDNILILEEIVRNEIENVSRKKSFGTRMSTSIQIYLFPVLTFLGGILLSRSITLEYLDIVILGTVWFFLLLAIINVLAQTIFDFSSLTKLRDILSLLLEHKLRIISSQK</sequence>
<name>A0A9X3RD01_9BACL</name>
<gene>
    <name evidence="2" type="ORF">M9R32_09075</name>
</gene>
<evidence type="ECO:0000256" key="1">
    <source>
        <dbReference type="SAM" id="Phobius"/>
    </source>
</evidence>
<protein>
    <submittedName>
        <fullName evidence="2">Uncharacterized protein</fullName>
    </submittedName>
</protein>
<evidence type="ECO:0000313" key="2">
    <source>
        <dbReference type="EMBL" id="MCZ8537330.1"/>
    </source>
</evidence>
<dbReference type="EMBL" id="JAMKBJ010000006">
    <property type="protein sequence ID" value="MCZ8537330.1"/>
    <property type="molecule type" value="Genomic_DNA"/>
</dbReference>
<proteinExistence type="predicted"/>
<dbReference type="Proteomes" id="UP001152173">
    <property type="component" value="Unassembled WGS sequence"/>
</dbReference>